<reference evidence="2 3" key="1">
    <citation type="submission" date="2021-01" db="EMBL/GenBank/DDBJ databases">
        <title>FDA dAtabase for Regulatory Grade micrObial Sequences (FDA-ARGOS): Supporting development and validation of Infectious Disease Dx tests.</title>
        <authorList>
            <person name="Nelson B."/>
            <person name="Plummer A."/>
            <person name="Tallon L."/>
            <person name="Sadzewicz L."/>
            <person name="Zhao X."/>
            <person name="Boylan J."/>
            <person name="Ott S."/>
            <person name="Bowen H."/>
            <person name="Vavikolanu K."/>
            <person name="Mehta A."/>
            <person name="Aluvathingal J."/>
            <person name="Nadendla S."/>
            <person name="Myers T."/>
            <person name="Yan Y."/>
            <person name="Sichtig H."/>
        </authorList>
    </citation>
    <scope>NUCLEOTIDE SEQUENCE [LARGE SCALE GENOMIC DNA]</scope>
    <source>
        <strain evidence="2 3">FDAARGOS_1161</strain>
    </source>
</reference>
<dbReference type="PANTHER" id="PTHR43539:SF78">
    <property type="entry name" value="FLAVIN-CONTAINING MONOOXYGENASE"/>
    <property type="match status" value="1"/>
</dbReference>
<dbReference type="SUPFAM" id="SSF51905">
    <property type="entry name" value="FAD/NAD(P)-binding domain"/>
    <property type="match status" value="1"/>
</dbReference>
<dbReference type="PRINTS" id="PR00368">
    <property type="entry name" value="FADPNR"/>
</dbReference>
<keyword evidence="1" id="KW-0560">Oxidoreductase</keyword>
<dbReference type="EMBL" id="CP068053">
    <property type="protein sequence ID" value="QQT00553.1"/>
    <property type="molecule type" value="Genomic_DNA"/>
</dbReference>
<evidence type="ECO:0000313" key="2">
    <source>
        <dbReference type="EMBL" id="QQT00553.1"/>
    </source>
</evidence>
<evidence type="ECO:0000313" key="3">
    <source>
        <dbReference type="Proteomes" id="UP000595254"/>
    </source>
</evidence>
<organism evidence="2 3">
    <name type="scientific">Peribacillus psychrosaccharolyticus</name>
    <name type="common">Bacillus psychrosaccharolyticus</name>
    <dbReference type="NCBI Taxonomy" id="1407"/>
    <lineage>
        <taxon>Bacteria</taxon>
        <taxon>Bacillati</taxon>
        <taxon>Bacillota</taxon>
        <taxon>Bacilli</taxon>
        <taxon>Bacillales</taxon>
        <taxon>Bacillaceae</taxon>
        <taxon>Peribacillus</taxon>
    </lineage>
</organism>
<keyword evidence="3" id="KW-1185">Reference proteome</keyword>
<dbReference type="InterPro" id="IPR036188">
    <property type="entry name" value="FAD/NAD-bd_sf"/>
</dbReference>
<dbReference type="PANTHER" id="PTHR43539">
    <property type="entry name" value="FLAVIN-BINDING MONOOXYGENASE-LIKE PROTEIN (AFU_ORTHOLOGUE AFUA_4G09220)"/>
    <property type="match status" value="1"/>
</dbReference>
<protein>
    <submittedName>
        <fullName evidence="2">NAD(P)/FAD-dependent oxidoreductase</fullName>
    </submittedName>
</protein>
<dbReference type="Proteomes" id="UP000595254">
    <property type="component" value="Chromosome"/>
</dbReference>
<gene>
    <name evidence="2" type="ORF">I6J18_00975</name>
</gene>
<dbReference type="Pfam" id="PF13738">
    <property type="entry name" value="Pyr_redox_3"/>
    <property type="match status" value="1"/>
</dbReference>
<dbReference type="GO" id="GO:0050660">
    <property type="term" value="F:flavin adenine dinucleotide binding"/>
    <property type="evidence" value="ECO:0007669"/>
    <property type="project" value="TreeGrafter"/>
</dbReference>
<dbReference type="GO" id="GO:0004497">
    <property type="term" value="F:monooxygenase activity"/>
    <property type="evidence" value="ECO:0007669"/>
    <property type="project" value="TreeGrafter"/>
</dbReference>
<dbReference type="AlphaFoldDB" id="A0A974S0N7"/>
<dbReference type="RefSeq" id="WP_201647800.1">
    <property type="nucleotide sequence ID" value="NZ_CP068053.1"/>
</dbReference>
<sequence length="440" mass="47969">MKTFKILNQQTCCDPSTNCCTPESSLPVAIIGAGPIGLAAAAHLAVRKQPFILFEGCEEVGGNIRTWGHVTLFSPWQYNIDSSAKDLLQQADWQEPNGELIPTGQELIDTYLQPLAELEQLKPSIHLNHQVIAITRKYNDKMKSKDRNEQSFLLYIKEKGEIKIVEARAVLDATGTWGNPNPAQGNGVWLPSEQALSENIDYHIPNVTASPSLYANKKIAVIGSGHSAINSLLNLAELKDKFPDTDITWILRKKRVEMAYGGEQNDELAARGALGSRIHQLGDDEDIHVVTDFFTSSVEGKDKLSIIGTQQDQKHVLEGFNRLIVNTGSRPDYTINGELRLAIDPTTESVAALAPLIDPNEHSCGTVDAHGEAVLRQPEKGFYIVGAKSYGRAPTFLMATGYEQVRSITAFLAGDEASANRVELSLPETGVCNSTSGGCC</sequence>
<dbReference type="Gene3D" id="3.50.50.60">
    <property type="entry name" value="FAD/NAD(P)-binding domain"/>
    <property type="match status" value="1"/>
</dbReference>
<accession>A0A974S0N7</accession>
<evidence type="ECO:0000256" key="1">
    <source>
        <dbReference type="ARBA" id="ARBA00023002"/>
    </source>
</evidence>
<dbReference type="InterPro" id="IPR050982">
    <property type="entry name" value="Auxin_biosynth/cation_transpt"/>
</dbReference>
<proteinExistence type="predicted"/>
<dbReference type="KEGG" id="ppsr:I6J18_00975"/>
<name>A0A974S0N7_PERPY</name>